<feature type="non-terminal residue" evidence="2">
    <location>
        <position position="282"/>
    </location>
</feature>
<accession>A0A832ZW40</accession>
<protein>
    <submittedName>
        <fullName evidence="2">Amidase</fullName>
    </submittedName>
</protein>
<dbReference type="PANTHER" id="PTHR11895">
    <property type="entry name" value="TRANSAMIDASE"/>
    <property type="match status" value="1"/>
</dbReference>
<dbReference type="InterPro" id="IPR020556">
    <property type="entry name" value="Amidase_CS"/>
</dbReference>
<dbReference type="PROSITE" id="PS00571">
    <property type="entry name" value="AMIDASES"/>
    <property type="match status" value="1"/>
</dbReference>
<dbReference type="Proteomes" id="UP000608579">
    <property type="component" value="Unassembled WGS sequence"/>
</dbReference>
<name>A0A832ZW40_CALS0</name>
<dbReference type="GO" id="GO:0003824">
    <property type="term" value="F:catalytic activity"/>
    <property type="evidence" value="ECO:0007669"/>
    <property type="project" value="InterPro"/>
</dbReference>
<organism evidence="2 3">
    <name type="scientific">Caldiarchaeum subterraneum</name>
    <dbReference type="NCBI Taxonomy" id="311458"/>
    <lineage>
        <taxon>Archaea</taxon>
        <taxon>Nitrososphaerota</taxon>
        <taxon>Candidatus Caldarchaeales</taxon>
        <taxon>Candidatus Caldarchaeaceae</taxon>
        <taxon>Candidatus Caldarchaeum</taxon>
    </lineage>
</organism>
<feature type="domain" description="Amidase" evidence="1">
    <location>
        <begin position="28"/>
        <end position="263"/>
    </location>
</feature>
<evidence type="ECO:0000313" key="3">
    <source>
        <dbReference type="Proteomes" id="UP000608579"/>
    </source>
</evidence>
<proteinExistence type="predicted"/>
<comment type="caution">
    <text evidence="2">The sequence shown here is derived from an EMBL/GenBank/DDBJ whole genome shotgun (WGS) entry which is preliminary data.</text>
</comment>
<gene>
    <name evidence="2" type="ORF">EYH45_03075</name>
</gene>
<dbReference type="InterPro" id="IPR000120">
    <property type="entry name" value="Amidase"/>
</dbReference>
<dbReference type="Gene3D" id="3.90.1300.10">
    <property type="entry name" value="Amidase signature (AS) domain"/>
    <property type="match status" value="1"/>
</dbReference>
<dbReference type="AlphaFoldDB" id="A0A832ZW40"/>
<dbReference type="EMBL" id="DQVM01000058">
    <property type="protein sequence ID" value="HIQ29526.1"/>
    <property type="molecule type" value="Genomic_DNA"/>
</dbReference>
<sequence length="282" mass="30404">MNIDESLAFLTLRESVDKVKSGEISPTELVESFLERIRRIEPKLRSFITVTEREALNRAREIERKIIRKRRVDDYPLLAAPISLKDNIMTRGIRTTSGSKMEEDNIPSYDATIVKHLTRAGAILMGKNNMSEYAFGITGANPFYGTPLNPWDPSRVTGGSSSGSAAAVAASLCVSAIGTDSGGSVRVPAALCGVVGFKPTYGRVSLHGVKPLSWTLDHVGIMAKSVWDAAAVYGAITGPDTLDPRTEGGEEVRNITKTLEGDSGITGVKVAYEGEFFQSMCS</sequence>
<reference evidence="2" key="1">
    <citation type="journal article" date="2020" name="ISME J.">
        <title>Gammaproteobacteria mediating utilization of methyl-, sulfur- and petroleum organic compounds in deep ocean hydrothermal plumes.</title>
        <authorList>
            <person name="Zhou Z."/>
            <person name="Liu Y."/>
            <person name="Pan J."/>
            <person name="Cron B.R."/>
            <person name="Toner B.M."/>
            <person name="Anantharaman K."/>
            <person name="Breier J.A."/>
            <person name="Dick G.J."/>
            <person name="Li M."/>
        </authorList>
    </citation>
    <scope>NUCLEOTIDE SEQUENCE</scope>
    <source>
        <strain evidence="2">SZUA-1515</strain>
    </source>
</reference>
<dbReference type="PANTHER" id="PTHR11895:SF7">
    <property type="entry name" value="GLUTAMYL-TRNA(GLN) AMIDOTRANSFERASE SUBUNIT A, MITOCHONDRIAL"/>
    <property type="match status" value="1"/>
</dbReference>
<dbReference type="InterPro" id="IPR036928">
    <property type="entry name" value="AS_sf"/>
</dbReference>
<dbReference type="InterPro" id="IPR023631">
    <property type="entry name" value="Amidase_dom"/>
</dbReference>
<evidence type="ECO:0000259" key="1">
    <source>
        <dbReference type="Pfam" id="PF01425"/>
    </source>
</evidence>
<dbReference type="SUPFAM" id="SSF75304">
    <property type="entry name" value="Amidase signature (AS) enzymes"/>
    <property type="match status" value="1"/>
</dbReference>
<evidence type="ECO:0000313" key="2">
    <source>
        <dbReference type="EMBL" id="HIQ29526.1"/>
    </source>
</evidence>
<dbReference type="Pfam" id="PF01425">
    <property type="entry name" value="Amidase"/>
    <property type="match status" value="1"/>
</dbReference>